<comment type="similarity">
    <text evidence="1 5">Belongs to the peptidase C14A family.</text>
</comment>
<evidence type="ECO:0000256" key="1">
    <source>
        <dbReference type="ARBA" id="ARBA00010134"/>
    </source>
</evidence>
<dbReference type="SMART" id="SM00115">
    <property type="entry name" value="CASc"/>
    <property type="match status" value="1"/>
</dbReference>
<sequence length="738" mass="83406">MMVSRMCGIWQEHDIATEFDVEAWEKTADASVTFFSTLQELQRLMAAEFMREHQLIVDVISACTYDLSLEVEYKYLRPRIVDIFPRVTISRDEGNGRASFDIMINICDSAKRLSKDDFIRFVDAISVDYPDKANDIRKKYRELSGGNELPAPMELQLPIQCHHDISRNSAPETQHVTQLPVLESGIPPTYAGPQVPQRMASNDEEVYCMDTQPRGMALIINNVHFKSFSVRNGSDADVSHLSKMFDKLKFSIFCKDNLTAEQMKQECKKFAKDRNLQNVSALSVVILTHGSTNECYFGIDGFIGRDNIPVKNTYITKTELAQIFNSRNCPLMKEKPKLFIIQACRGEDENPTETKYQSLSGPNINSDTPRSEIQEDSPTQVPYASPRADTADMCFVHSSSMGYKAYRDVTRGSPFIEDFTDLIMNKSSATDEFLHIVQKLQRAFSQKPLSNSKMTLPDFSTQLVKSCLNMAANFMKEYHLIVDVMNACTHDISKEVKCAYLYPRIVDIFPPMTLDREESAFEEQEGKAKGKGSYDTMVNICNSAKLLSKEDFIRFVDATNADYPNRAREIRKKYQELSGNKLPHLPTALDAQAKSGLQFVGCKASGAENDGLCEDENPAEVEYQTCNGENMKPDIPGSDIQEDMSIQVPYVAPRADTADMCFLHSSSTGYKAYRDEIRGSPFIEELTELIIKSKAADEIKNIIQQLQRAFSQKCLINSKMTLPDFSTQLVKSCYIIPE</sequence>
<feature type="domain" description="Caspase family p10" evidence="7">
    <location>
        <begin position="658"/>
        <end position="737"/>
    </location>
</feature>
<evidence type="ECO:0000256" key="6">
    <source>
        <dbReference type="SAM" id="MobiDB-lite"/>
    </source>
</evidence>
<dbReference type="InterPro" id="IPR011600">
    <property type="entry name" value="Pept_C14_caspase"/>
</dbReference>
<dbReference type="PANTHER" id="PTHR47901:SF8">
    <property type="entry name" value="CASPASE-3"/>
    <property type="match status" value="1"/>
</dbReference>
<evidence type="ECO:0000259" key="7">
    <source>
        <dbReference type="PROSITE" id="PS50207"/>
    </source>
</evidence>
<keyword evidence="2" id="KW-0645">Protease</keyword>
<dbReference type="PROSITE" id="PS50208">
    <property type="entry name" value="CASPASE_P20"/>
    <property type="match status" value="1"/>
</dbReference>
<feature type="domain" description="Caspase family p20" evidence="8">
    <location>
        <begin position="213"/>
        <end position="348"/>
    </location>
</feature>
<dbReference type="InterPro" id="IPR001309">
    <property type="entry name" value="Pept_C14_p20"/>
</dbReference>
<dbReference type="GO" id="GO:0006915">
    <property type="term" value="P:apoptotic process"/>
    <property type="evidence" value="ECO:0007669"/>
    <property type="project" value="UniProtKB-KW"/>
</dbReference>
<evidence type="ECO:0000256" key="2">
    <source>
        <dbReference type="ARBA" id="ARBA00022670"/>
    </source>
</evidence>
<dbReference type="InterPro" id="IPR029030">
    <property type="entry name" value="Caspase-like_dom_sf"/>
</dbReference>
<evidence type="ECO:0000256" key="4">
    <source>
        <dbReference type="ARBA" id="ARBA00022801"/>
    </source>
</evidence>
<organism evidence="9 10">
    <name type="scientific">Biomphalaria pfeifferi</name>
    <name type="common">Bloodfluke planorb</name>
    <name type="synonym">Freshwater snail</name>
    <dbReference type="NCBI Taxonomy" id="112525"/>
    <lineage>
        <taxon>Eukaryota</taxon>
        <taxon>Metazoa</taxon>
        <taxon>Spiralia</taxon>
        <taxon>Lophotrochozoa</taxon>
        <taxon>Mollusca</taxon>
        <taxon>Gastropoda</taxon>
        <taxon>Heterobranchia</taxon>
        <taxon>Euthyneura</taxon>
        <taxon>Panpulmonata</taxon>
        <taxon>Hygrophila</taxon>
        <taxon>Lymnaeoidea</taxon>
        <taxon>Planorbidae</taxon>
        <taxon>Biomphalaria</taxon>
    </lineage>
</organism>
<evidence type="ECO:0000256" key="5">
    <source>
        <dbReference type="RuleBase" id="RU003971"/>
    </source>
</evidence>
<reference evidence="9" key="1">
    <citation type="journal article" date="2023" name="PLoS Negl. Trop. Dis.">
        <title>A genome sequence for Biomphalaria pfeifferi, the major vector snail for the human-infecting parasite Schistosoma mansoni.</title>
        <authorList>
            <person name="Bu L."/>
            <person name="Lu L."/>
            <person name="Laidemitt M.R."/>
            <person name="Zhang S.M."/>
            <person name="Mutuku M."/>
            <person name="Mkoji G."/>
            <person name="Steinauer M."/>
            <person name="Loker E.S."/>
        </authorList>
    </citation>
    <scope>NUCLEOTIDE SEQUENCE</scope>
    <source>
        <strain evidence="9">KasaAsao</strain>
    </source>
</reference>
<proteinExistence type="inferred from homology"/>
<evidence type="ECO:0000256" key="3">
    <source>
        <dbReference type="ARBA" id="ARBA00022703"/>
    </source>
</evidence>
<dbReference type="Gene3D" id="3.40.50.1460">
    <property type="match status" value="2"/>
</dbReference>
<feature type="domain" description="Caspase family p10" evidence="7">
    <location>
        <begin position="391"/>
        <end position="423"/>
    </location>
</feature>
<dbReference type="SUPFAM" id="SSF52129">
    <property type="entry name" value="Caspase-like"/>
    <property type="match status" value="2"/>
</dbReference>
<evidence type="ECO:0000313" key="9">
    <source>
        <dbReference type="EMBL" id="KAK0061619.1"/>
    </source>
</evidence>
<comment type="caution">
    <text evidence="9">The sequence shown here is derived from an EMBL/GenBank/DDBJ whole genome shotgun (WGS) entry which is preliminary data.</text>
</comment>
<dbReference type="InterPro" id="IPR002398">
    <property type="entry name" value="Pept_C14"/>
</dbReference>
<feature type="region of interest" description="Disordered" evidence="6">
    <location>
        <begin position="350"/>
        <end position="382"/>
    </location>
</feature>
<dbReference type="EMBL" id="JASAOG010000029">
    <property type="protein sequence ID" value="KAK0061619.1"/>
    <property type="molecule type" value="Genomic_DNA"/>
</dbReference>
<evidence type="ECO:0000259" key="8">
    <source>
        <dbReference type="PROSITE" id="PS50208"/>
    </source>
</evidence>
<dbReference type="GO" id="GO:0004197">
    <property type="term" value="F:cysteine-type endopeptidase activity"/>
    <property type="evidence" value="ECO:0007669"/>
    <property type="project" value="InterPro"/>
</dbReference>
<evidence type="ECO:0000313" key="10">
    <source>
        <dbReference type="Proteomes" id="UP001233172"/>
    </source>
</evidence>
<dbReference type="Proteomes" id="UP001233172">
    <property type="component" value="Unassembled WGS sequence"/>
</dbReference>
<protein>
    <submittedName>
        <fullName evidence="9">Caspase-1</fullName>
    </submittedName>
</protein>
<dbReference type="InterPro" id="IPR015917">
    <property type="entry name" value="Pept_C14A"/>
</dbReference>
<dbReference type="InterPro" id="IPR002138">
    <property type="entry name" value="Pept_C14_p10"/>
</dbReference>
<feature type="compositionally biased region" description="Polar residues" evidence="6">
    <location>
        <begin position="353"/>
        <end position="368"/>
    </location>
</feature>
<dbReference type="PRINTS" id="PR00376">
    <property type="entry name" value="IL1BCENZYME"/>
</dbReference>
<keyword evidence="4" id="KW-0378">Hydrolase</keyword>
<dbReference type="GO" id="GO:0006508">
    <property type="term" value="P:proteolysis"/>
    <property type="evidence" value="ECO:0007669"/>
    <property type="project" value="UniProtKB-KW"/>
</dbReference>
<name>A0AAD8BVH9_BIOPF</name>
<dbReference type="PROSITE" id="PS50207">
    <property type="entry name" value="CASPASE_P10"/>
    <property type="match status" value="2"/>
</dbReference>
<dbReference type="AlphaFoldDB" id="A0AAD8BVH9"/>
<dbReference type="Pfam" id="PF00656">
    <property type="entry name" value="Peptidase_C14"/>
    <property type="match status" value="2"/>
</dbReference>
<keyword evidence="10" id="KW-1185">Reference proteome</keyword>
<keyword evidence="3" id="KW-0053">Apoptosis</keyword>
<dbReference type="PROSITE" id="PS01122">
    <property type="entry name" value="CASPASE_CYS"/>
    <property type="match status" value="1"/>
</dbReference>
<accession>A0AAD8BVH9</accession>
<reference evidence="9" key="2">
    <citation type="submission" date="2023-04" db="EMBL/GenBank/DDBJ databases">
        <authorList>
            <person name="Bu L."/>
            <person name="Lu L."/>
            <person name="Laidemitt M.R."/>
            <person name="Zhang S.M."/>
            <person name="Mutuku M."/>
            <person name="Mkoji G."/>
            <person name="Steinauer M."/>
            <person name="Loker E.S."/>
        </authorList>
    </citation>
    <scope>NUCLEOTIDE SEQUENCE</scope>
    <source>
        <strain evidence="9">KasaAsao</strain>
        <tissue evidence="9">Whole Snail</tissue>
    </source>
</reference>
<gene>
    <name evidence="9" type="ORF">Bpfe_009001</name>
</gene>
<dbReference type="InterPro" id="IPR033139">
    <property type="entry name" value="Caspase_cys_AS"/>
</dbReference>
<dbReference type="PANTHER" id="PTHR47901">
    <property type="entry name" value="CASPASE RECRUITMENT DOMAIN-CONTAINING PROTEIN 18"/>
    <property type="match status" value="1"/>
</dbReference>